<name>A0A0D5LTS6_MAREN</name>
<sequence length="153" mass="16676">MRKLNIIVAALSILFGLAIFWFSRGLTITGSDGVPGEAFWPHMIAWLLIALGILQFVEVIFFSAVNAGREVALFAPEQRWAYLAAIVGFCFAGLMAWAGFLVGAVIAMPAVMLIMGERRPLVIGVTTVAAVAVIWIFFVHVFHISLPLPAFLE</sequence>
<dbReference type="PATRIC" id="fig|1486262.3.peg.4177"/>
<dbReference type="Pfam" id="PF07331">
    <property type="entry name" value="TctB"/>
    <property type="match status" value="1"/>
</dbReference>
<evidence type="ECO:0000256" key="1">
    <source>
        <dbReference type="SAM" id="Phobius"/>
    </source>
</evidence>
<dbReference type="Proteomes" id="UP000032611">
    <property type="component" value="Chromosome"/>
</dbReference>
<dbReference type="InterPro" id="IPR009936">
    <property type="entry name" value="DUF1468"/>
</dbReference>
<evidence type="ECO:0000313" key="3">
    <source>
        <dbReference type="EMBL" id="AJY47466.1"/>
    </source>
</evidence>
<feature type="transmembrane region" description="Helical" evidence="1">
    <location>
        <begin position="120"/>
        <end position="144"/>
    </location>
</feature>
<dbReference type="AlphaFoldDB" id="A0A0D5LTS6"/>
<organism evidence="3 4">
    <name type="scientific">Martelella endophytica</name>
    <dbReference type="NCBI Taxonomy" id="1486262"/>
    <lineage>
        <taxon>Bacteria</taxon>
        <taxon>Pseudomonadati</taxon>
        <taxon>Pseudomonadota</taxon>
        <taxon>Alphaproteobacteria</taxon>
        <taxon>Hyphomicrobiales</taxon>
        <taxon>Aurantimonadaceae</taxon>
        <taxon>Martelella</taxon>
    </lineage>
</organism>
<dbReference type="STRING" id="1486262.TM49_20210"/>
<keyword evidence="1" id="KW-0472">Membrane</keyword>
<protein>
    <recommendedName>
        <fullName evidence="2">DUF1468 domain-containing protein</fullName>
    </recommendedName>
</protein>
<feature type="transmembrane region" description="Helical" evidence="1">
    <location>
        <begin position="80"/>
        <end position="108"/>
    </location>
</feature>
<feature type="transmembrane region" description="Helical" evidence="1">
    <location>
        <begin position="6"/>
        <end position="23"/>
    </location>
</feature>
<gene>
    <name evidence="3" type="ORF">TM49_20210</name>
</gene>
<dbReference type="EMBL" id="CP010803">
    <property type="protein sequence ID" value="AJY47466.1"/>
    <property type="molecule type" value="Genomic_DNA"/>
</dbReference>
<proteinExistence type="predicted"/>
<keyword evidence="1" id="KW-1133">Transmembrane helix</keyword>
<accession>A0A0D5LTS6</accession>
<feature type="transmembrane region" description="Helical" evidence="1">
    <location>
        <begin position="44"/>
        <end position="68"/>
    </location>
</feature>
<reference evidence="3 4" key="1">
    <citation type="journal article" date="2015" name="Genome Announc.">
        <title>Complete genome sequence of Martelella endophytica YC6887, which has antifungal activity associated with a halophyte.</title>
        <authorList>
            <person name="Khan A."/>
            <person name="Khan H."/>
            <person name="Chung E.J."/>
            <person name="Hossain M.T."/>
            <person name="Chung Y.R."/>
        </authorList>
    </citation>
    <scope>NUCLEOTIDE SEQUENCE [LARGE SCALE GENOMIC DNA]</scope>
    <source>
        <strain evidence="3">YC6887</strain>
    </source>
</reference>
<keyword evidence="1" id="KW-0812">Transmembrane</keyword>
<evidence type="ECO:0000259" key="2">
    <source>
        <dbReference type="Pfam" id="PF07331"/>
    </source>
</evidence>
<dbReference type="OrthoDB" id="7915962at2"/>
<feature type="domain" description="DUF1468" evidence="2">
    <location>
        <begin position="7"/>
        <end position="147"/>
    </location>
</feature>
<dbReference type="HOGENOM" id="CLU_110735_2_1_5"/>
<dbReference type="RefSeq" id="WP_045683864.1">
    <property type="nucleotide sequence ID" value="NZ_CP010803.1"/>
</dbReference>
<evidence type="ECO:0000313" key="4">
    <source>
        <dbReference type="Proteomes" id="UP000032611"/>
    </source>
</evidence>
<dbReference type="KEGG" id="mey:TM49_20210"/>
<keyword evidence="4" id="KW-1185">Reference proteome</keyword>